<dbReference type="OrthoDB" id="1666796at2759"/>
<feature type="transmembrane region" description="Helical" evidence="9">
    <location>
        <begin position="614"/>
        <end position="638"/>
    </location>
</feature>
<dbReference type="AlphaFoldDB" id="A0A6A7BSQ9"/>
<feature type="transmembrane region" description="Helical" evidence="9">
    <location>
        <begin position="574"/>
        <end position="602"/>
    </location>
</feature>
<comment type="subcellular location">
    <subcellularLocation>
        <location evidence="2">Golgi apparatus</location>
    </subcellularLocation>
    <subcellularLocation>
        <location evidence="1">Membrane</location>
        <topology evidence="1">Multi-pass membrane protein</topology>
    </subcellularLocation>
</comment>
<dbReference type="PANTHER" id="PTHR10766:SF55">
    <property type="entry name" value="TRANSMEMBRANE 9 SUPERFAMILY MEMBER 4"/>
    <property type="match status" value="1"/>
</dbReference>
<gene>
    <name evidence="10" type="ORF">K470DRAFT_252054</name>
</gene>
<protein>
    <recommendedName>
        <fullName evidence="9">Transmembrane 9 superfamily member</fullName>
    </recommendedName>
</protein>
<feature type="chain" id="PRO_5025705118" description="Transmembrane 9 superfamily member" evidence="9">
    <location>
        <begin position="26"/>
        <end position="689"/>
    </location>
</feature>
<feature type="transmembrane region" description="Helical" evidence="9">
    <location>
        <begin position="454"/>
        <end position="478"/>
    </location>
</feature>
<feature type="transmembrane region" description="Helical" evidence="9">
    <location>
        <begin position="545"/>
        <end position="568"/>
    </location>
</feature>
<feature type="transmembrane region" description="Helical" evidence="9">
    <location>
        <begin position="417"/>
        <end position="442"/>
    </location>
</feature>
<proteinExistence type="inferred from homology"/>
<sequence length="689" mass="76581">MTADWQFTWVQRLFTLLTFFQLGQSFYIPGWSVKSYVDNEAIPLFVNKVFSDKTQIQYAYAELPFVCPPSGRARAGGLMSGSNVALNLGEVLRGDRIVLSDYELQMGQDDELHYLCSQTVGRAGLQKAIEVVKTGYMAEWIVDNLPGATSFVSASQGRKYYVAGFKMGYEEPSLASEQPKYFLHNHVTLVIRHRPAPGRRGERGQQVVVGFEVYPKSIAAEGRNASGLPPRVGGVQPGLELRETVGHNASSPAVLSIPYTYSVYFRAEEGVEWANRWDLYFENQDDASSIHWLAIINSIVLSGLLTSVVAVILTRTIRGDIRGHKDGEEVRTRKHVPNNNYEKTNLLEQGEGLDLVSDEDLAEDVAGWKLVHTDVFRPPQHGHLLAPLVGSGMQLVCMAAGLVTLSCLGVLNPSFRGGFVSVGVALFVLAGIFSGYFSARLFRTFGGQRWQHNAVVTAALFPGLLFAAIFILNLFVWAQASSTAIPLGTLFALITLWLFIQVPLVYAGSWLGFEWAGAYTHPIKANTVPRQTPVQPWYAGYMRSILLAGLVPFAVIFVELMFVFRSLWQDTSGYYYVFGYLAVVSAILMLAVAETTIIGVYVQLWSEAKQNYHWWWQSFFLGGSSSIWILLYCVYYYAKHLHITGLVSTLLFSAYSLLACLVYGLLTGTVGFLTAYSFVRRIYGAIKVD</sequence>
<name>A0A6A7BSQ9_9PEZI</name>
<evidence type="ECO:0000256" key="9">
    <source>
        <dbReference type="RuleBase" id="RU363079"/>
    </source>
</evidence>
<evidence type="ECO:0000256" key="2">
    <source>
        <dbReference type="ARBA" id="ARBA00004555"/>
    </source>
</evidence>
<dbReference type="GO" id="GO:0016020">
    <property type="term" value="C:membrane"/>
    <property type="evidence" value="ECO:0007669"/>
    <property type="project" value="UniProtKB-SubCell"/>
</dbReference>
<feature type="transmembrane region" description="Helical" evidence="9">
    <location>
        <begin position="650"/>
        <end position="679"/>
    </location>
</feature>
<reference evidence="10" key="1">
    <citation type="journal article" date="2020" name="Stud. Mycol.">
        <title>101 Dothideomycetes genomes: a test case for predicting lifestyles and emergence of pathogens.</title>
        <authorList>
            <person name="Haridas S."/>
            <person name="Albert R."/>
            <person name="Binder M."/>
            <person name="Bloem J."/>
            <person name="Labutti K."/>
            <person name="Salamov A."/>
            <person name="Andreopoulos B."/>
            <person name="Baker S."/>
            <person name="Barry K."/>
            <person name="Bills G."/>
            <person name="Bluhm B."/>
            <person name="Cannon C."/>
            <person name="Castanera R."/>
            <person name="Culley D."/>
            <person name="Daum C."/>
            <person name="Ezra D."/>
            <person name="Gonzalez J."/>
            <person name="Henrissat B."/>
            <person name="Kuo A."/>
            <person name="Liang C."/>
            <person name="Lipzen A."/>
            <person name="Lutzoni F."/>
            <person name="Magnuson J."/>
            <person name="Mondo S."/>
            <person name="Nolan M."/>
            <person name="Ohm R."/>
            <person name="Pangilinan J."/>
            <person name="Park H.-J."/>
            <person name="Ramirez L."/>
            <person name="Alfaro M."/>
            <person name="Sun H."/>
            <person name="Tritt A."/>
            <person name="Yoshinaga Y."/>
            <person name="Zwiers L.-H."/>
            <person name="Turgeon B."/>
            <person name="Goodwin S."/>
            <person name="Spatafora J."/>
            <person name="Crous P."/>
            <person name="Grigoriev I."/>
        </authorList>
    </citation>
    <scope>NUCLEOTIDE SEQUENCE</scope>
    <source>
        <strain evidence="10">CBS 480.64</strain>
    </source>
</reference>
<accession>A0A6A7BSQ9</accession>
<dbReference type="Proteomes" id="UP000799421">
    <property type="component" value="Unassembled WGS sequence"/>
</dbReference>
<evidence type="ECO:0000256" key="4">
    <source>
        <dbReference type="ARBA" id="ARBA00022692"/>
    </source>
</evidence>
<evidence type="ECO:0000256" key="1">
    <source>
        <dbReference type="ARBA" id="ARBA00004141"/>
    </source>
</evidence>
<dbReference type="Pfam" id="PF02990">
    <property type="entry name" value="EMP70"/>
    <property type="match status" value="1"/>
</dbReference>
<keyword evidence="7" id="KW-0333">Golgi apparatus</keyword>
<evidence type="ECO:0000256" key="6">
    <source>
        <dbReference type="ARBA" id="ARBA00022989"/>
    </source>
</evidence>
<keyword evidence="5 9" id="KW-0732">Signal</keyword>
<dbReference type="InterPro" id="IPR004240">
    <property type="entry name" value="EMP70"/>
</dbReference>
<feature type="transmembrane region" description="Helical" evidence="9">
    <location>
        <begin position="484"/>
        <end position="506"/>
    </location>
</feature>
<keyword evidence="6 9" id="KW-1133">Transmembrane helix</keyword>
<feature type="transmembrane region" description="Helical" evidence="9">
    <location>
        <begin position="384"/>
        <end position="411"/>
    </location>
</feature>
<evidence type="ECO:0000256" key="5">
    <source>
        <dbReference type="ARBA" id="ARBA00022729"/>
    </source>
</evidence>
<organism evidence="10 11">
    <name type="scientific">Piedraia hortae CBS 480.64</name>
    <dbReference type="NCBI Taxonomy" id="1314780"/>
    <lineage>
        <taxon>Eukaryota</taxon>
        <taxon>Fungi</taxon>
        <taxon>Dikarya</taxon>
        <taxon>Ascomycota</taxon>
        <taxon>Pezizomycotina</taxon>
        <taxon>Dothideomycetes</taxon>
        <taxon>Dothideomycetidae</taxon>
        <taxon>Capnodiales</taxon>
        <taxon>Piedraiaceae</taxon>
        <taxon>Piedraia</taxon>
    </lineage>
</organism>
<evidence type="ECO:0000313" key="10">
    <source>
        <dbReference type="EMBL" id="KAF2858112.1"/>
    </source>
</evidence>
<dbReference type="GO" id="GO:0005794">
    <property type="term" value="C:Golgi apparatus"/>
    <property type="evidence" value="ECO:0007669"/>
    <property type="project" value="UniProtKB-SubCell"/>
</dbReference>
<feature type="transmembrane region" description="Helical" evidence="9">
    <location>
        <begin position="290"/>
        <end position="313"/>
    </location>
</feature>
<comment type="similarity">
    <text evidence="3 9">Belongs to the nonaspanin (TM9SF) (TC 9.A.2) family.</text>
</comment>
<evidence type="ECO:0000256" key="7">
    <source>
        <dbReference type="ARBA" id="ARBA00023034"/>
    </source>
</evidence>
<evidence type="ECO:0000256" key="8">
    <source>
        <dbReference type="ARBA" id="ARBA00023136"/>
    </source>
</evidence>
<dbReference type="PANTHER" id="PTHR10766">
    <property type="entry name" value="TRANSMEMBRANE 9 SUPERFAMILY PROTEIN"/>
    <property type="match status" value="1"/>
</dbReference>
<evidence type="ECO:0000313" key="11">
    <source>
        <dbReference type="Proteomes" id="UP000799421"/>
    </source>
</evidence>
<dbReference type="GO" id="GO:0072657">
    <property type="term" value="P:protein localization to membrane"/>
    <property type="evidence" value="ECO:0007669"/>
    <property type="project" value="TreeGrafter"/>
</dbReference>
<keyword evidence="8 9" id="KW-0472">Membrane</keyword>
<keyword evidence="11" id="KW-1185">Reference proteome</keyword>
<dbReference type="EMBL" id="MU006018">
    <property type="protein sequence ID" value="KAF2858112.1"/>
    <property type="molecule type" value="Genomic_DNA"/>
</dbReference>
<keyword evidence="4 9" id="KW-0812">Transmembrane</keyword>
<evidence type="ECO:0000256" key="3">
    <source>
        <dbReference type="ARBA" id="ARBA00005227"/>
    </source>
</evidence>
<feature type="signal peptide" evidence="9">
    <location>
        <begin position="1"/>
        <end position="25"/>
    </location>
</feature>